<accession>A0A9W4NI35</accession>
<reference evidence="2" key="1">
    <citation type="submission" date="2021-07" db="EMBL/GenBank/DDBJ databases">
        <authorList>
            <person name="Branca A.L. A."/>
        </authorList>
    </citation>
    <scope>NUCLEOTIDE SEQUENCE</scope>
</reference>
<evidence type="ECO:0000313" key="2">
    <source>
        <dbReference type="EMBL" id="CAG8369520.1"/>
    </source>
</evidence>
<keyword evidence="3" id="KW-1185">Reference proteome</keyword>
<dbReference type="EMBL" id="CAJVPG010000188">
    <property type="protein sequence ID" value="CAG8369520.1"/>
    <property type="molecule type" value="Genomic_DNA"/>
</dbReference>
<protein>
    <submittedName>
        <fullName evidence="2">Uncharacterized protein</fullName>
    </submittedName>
</protein>
<evidence type="ECO:0000256" key="1">
    <source>
        <dbReference type="SAM" id="SignalP"/>
    </source>
</evidence>
<dbReference type="Proteomes" id="UP001152649">
    <property type="component" value="Unassembled WGS sequence"/>
</dbReference>
<gene>
    <name evidence="2" type="ORF">PSALAMII_LOCUS4597</name>
</gene>
<feature type="chain" id="PRO_5040802954" evidence="1">
    <location>
        <begin position="17"/>
        <end position="86"/>
    </location>
</feature>
<keyword evidence="1" id="KW-0732">Signal</keyword>
<dbReference type="AlphaFoldDB" id="A0A9W4NI35"/>
<dbReference type="OrthoDB" id="19923at2759"/>
<evidence type="ECO:0000313" key="3">
    <source>
        <dbReference type="Proteomes" id="UP001152649"/>
    </source>
</evidence>
<name>A0A9W4NI35_9EURO</name>
<organism evidence="2 3">
    <name type="scientific">Penicillium salamii</name>
    <dbReference type="NCBI Taxonomy" id="1612424"/>
    <lineage>
        <taxon>Eukaryota</taxon>
        <taxon>Fungi</taxon>
        <taxon>Dikarya</taxon>
        <taxon>Ascomycota</taxon>
        <taxon>Pezizomycotina</taxon>
        <taxon>Eurotiomycetes</taxon>
        <taxon>Eurotiomycetidae</taxon>
        <taxon>Eurotiales</taxon>
        <taxon>Aspergillaceae</taxon>
        <taxon>Penicillium</taxon>
    </lineage>
</organism>
<sequence length="86" mass="9348">MRFIWFSAVLAAGCVGAPTGLKHTTRTTLNPNGDVVRFPPVSGQDLELTAQAPVGSSDPFCFWYDANNARLYELDSILLLTKDKGC</sequence>
<comment type="caution">
    <text evidence="2">The sequence shown here is derived from an EMBL/GenBank/DDBJ whole genome shotgun (WGS) entry which is preliminary data.</text>
</comment>
<feature type="signal peptide" evidence="1">
    <location>
        <begin position="1"/>
        <end position="16"/>
    </location>
</feature>
<proteinExistence type="predicted"/>